<dbReference type="NCBIfam" id="TIGR02578">
    <property type="entry name" value="cas_TM1811_Csm1"/>
    <property type="match status" value="1"/>
</dbReference>
<evidence type="ECO:0000256" key="2">
    <source>
        <dbReference type="ARBA" id="ARBA00005700"/>
    </source>
</evidence>
<dbReference type="Gene3D" id="1.10.3210.10">
    <property type="entry name" value="Hypothetical protein af1432"/>
    <property type="match status" value="1"/>
</dbReference>
<evidence type="ECO:0000259" key="13">
    <source>
        <dbReference type="PROSITE" id="PS50887"/>
    </source>
</evidence>
<comment type="caution">
    <text evidence="14">The sequence shown here is derived from an EMBL/GenBank/DDBJ whole genome shotgun (WGS) entry which is preliminary data.</text>
</comment>
<keyword evidence="6" id="KW-0547">Nucleotide-binding</keyword>
<dbReference type="Proteomes" id="UP000538031">
    <property type="component" value="Unassembled WGS sequence"/>
</dbReference>
<evidence type="ECO:0000256" key="9">
    <source>
        <dbReference type="ARBA" id="ARBA00022839"/>
    </source>
</evidence>
<dbReference type="PANTHER" id="PTHR36528">
    <property type="entry name" value="CRISPR SYSTEM SINGLE-STRAND-SPECIFIC DEOXYRIBONUCLEASE CAS10/CSM1 (SUBTYPE III-A)"/>
    <property type="match status" value="1"/>
</dbReference>
<keyword evidence="4" id="KW-0808">Transferase</keyword>
<evidence type="ECO:0000256" key="12">
    <source>
        <dbReference type="ARBA" id="ARBA00032922"/>
    </source>
</evidence>
<accession>A0A7J4MUP9</accession>
<dbReference type="InterPro" id="IPR013408">
    <property type="entry name" value="Cas10/Csm1"/>
</dbReference>
<evidence type="ECO:0000256" key="5">
    <source>
        <dbReference type="ARBA" id="ARBA00022722"/>
    </source>
</evidence>
<dbReference type="Pfam" id="PF22335">
    <property type="entry name" value="Cas10-Cmr2_palm2"/>
    <property type="match status" value="1"/>
</dbReference>
<dbReference type="PANTHER" id="PTHR36528:SF1">
    <property type="entry name" value="CRISPR SYSTEM SINGLE-STRAND-SPECIFIC DEOXYRIBONUCLEASE CAS10_CSM1 (SUBTYPE III-A)"/>
    <property type="match status" value="1"/>
</dbReference>
<dbReference type="GO" id="GO:0004527">
    <property type="term" value="F:exonuclease activity"/>
    <property type="evidence" value="ECO:0007669"/>
    <property type="project" value="UniProtKB-KW"/>
</dbReference>
<dbReference type="SUPFAM" id="SSF109604">
    <property type="entry name" value="HD-domain/PDEase-like"/>
    <property type="match status" value="1"/>
</dbReference>
<comment type="cofactor">
    <cofactor evidence="1">
        <name>a divalent metal cation</name>
        <dbReference type="ChEBI" id="CHEBI:60240"/>
    </cofactor>
</comment>
<evidence type="ECO:0000256" key="10">
    <source>
        <dbReference type="ARBA" id="ARBA00022840"/>
    </source>
</evidence>
<evidence type="ECO:0000256" key="4">
    <source>
        <dbReference type="ARBA" id="ARBA00022679"/>
    </source>
</evidence>
<evidence type="ECO:0000313" key="15">
    <source>
        <dbReference type="Proteomes" id="UP000538031"/>
    </source>
</evidence>
<reference evidence="15" key="1">
    <citation type="journal article" date="2020" name="bioRxiv">
        <title>A rank-normalized archaeal taxonomy based on genome phylogeny resolves widespread incomplete and uneven classifications.</title>
        <authorList>
            <person name="Rinke C."/>
            <person name="Chuvochina M."/>
            <person name="Mussig A.J."/>
            <person name="Chaumeil P.-A."/>
            <person name="Waite D.W."/>
            <person name="Whitman W.B."/>
            <person name="Parks D.H."/>
            <person name="Hugenholtz P."/>
        </authorList>
    </citation>
    <scope>NUCLEOTIDE SEQUENCE [LARGE SCALE GENOMIC DNA]</scope>
</reference>
<protein>
    <recommendedName>
        <fullName evidence="3">CRISPR system single-strand-specific deoxyribonuclease Cas10/Csm1 (subtype III-A)</fullName>
    </recommendedName>
    <alternativeName>
        <fullName evidence="12">Cyclic oligoadenylate synthase</fullName>
    </alternativeName>
</protein>
<evidence type="ECO:0000256" key="3">
    <source>
        <dbReference type="ARBA" id="ARBA00014333"/>
    </source>
</evidence>
<dbReference type="Pfam" id="PF18211">
    <property type="entry name" value="Csm1_B"/>
    <property type="match status" value="1"/>
</dbReference>
<dbReference type="EMBL" id="DUHT01000001">
    <property type="protein sequence ID" value="HIH64010.1"/>
    <property type="molecule type" value="Genomic_DNA"/>
</dbReference>
<proteinExistence type="inferred from homology"/>
<dbReference type="Pfam" id="PF01966">
    <property type="entry name" value="HD"/>
    <property type="match status" value="1"/>
</dbReference>
<dbReference type="InterPro" id="IPR006674">
    <property type="entry name" value="HD_domain"/>
</dbReference>
<sequence length="810" mass="91724">MKLEDIQLAALLHDIGKFYQRTSSPHSEKYEGLTPSDFGQTGAHGKWSATFVAENGLGEDMEDLVLYHHNPSKSKNPEYARIIRDADHHSASERHKSESKRRVNEYPLISVFSQVNIGEKRETEDEYYLPLMELRPSNLDMIKPERFRRAVMSGWNLEEEYRRLWNLFMEEIAEHGKLDINTIYHLLKKYTSLMPSAVYMSVPDISLFDHLKTTAALAGCLYLHREDGGEGKPYLIVSGDISGIQNFITGVASPEEAQKGMSKRLRGRSLSISLITDAAANRIISEAGLSQANTLFCGGGHFTLVLPNTERMKEIIEKVSLEVNRRFIEAFNGELYLALAVRETDPEEIADFGSVLDDLAAENLKNKRSKFRRLLDEFFRPESEPPEGTCAVCALPSVATICSSCRSHEELGARIANADYMIRVYGTADADFSESGISYFFENSRTVISRIDELASKNHRIDVLRLNSTDFLEIEDKIQADNVSFGFSLMGNTVPAVSEGSRFRALDFTEIASTARGADKLAALKMDVDNLGRIFAEGLPDRSVSRISTMSSFMDLFFLGYINQVASEFSFIMDPCDSCRGNLVEIKSSLGTIYRGELCERCQENSIPSIYITYSGGDDVLVFGPYDDIVEFAGRLRNEFREWTCSNPSIDVSAGIFMGGHKFPAGKAAEIAERQLKTSKDLGRGKISLFGETVQWDTDRFKGFNELLEFGLKLEKLHEDGKLSKGFIYSLLKLWDSTFHEDIRDDESWLRCQEIRLSRKDYVPYYVYKLRNISDGEIRRELFREGINFIPWIRIPVSWVSLRTRSGDRP</sequence>
<keyword evidence="9" id="KW-0269">Exonuclease</keyword>
<dbReference type="InterPro" id="IPR054767">
    <property type="entry name" value="Cas10-Cmr2_palm2"/>
</dbReference>
<evidence type="ECO:0000256" key="1">
    <source>
        <dbReference type="ARBA" id="ARBA00001968"/>
    </source>
</evidence>
<dbReference type="PROSITE" id="PS50887">
    <property type="entry name" value="GGDEF"/>
    <property type="match status" value="1"/>
</dbReference>
<dbReference type="InterPro" id="IPR000160">
    <property type="entry name" value="GGDEF_dom"/>
</dbReference>
<keyword evidence="7" id="KW-0255">Endonuclease</keyword>
<evidence type="ECO:0000256" key="6">
    <source>
        <dbReference type="ARBA" id="ARBA00022741"/>
    </source>
</evidence>
<dbReference type="GO" id="GO:0016740">
    <property type="term" value="F:transferase activity"/>
    <property type="evidence" value="ECO:0007669"/>
    <property type="project" value="UniProtKB-KW"/>
</dbReference>
<keyword evidence="11" id="KW-0051">Antiviral defense</keyword>
<dbReference type="Gene3D" id="3.30.70.270">
    <property type="match status" value="1"/>
</dbReference>
<evidence type="ECO:0000256" key="11">
    <source>
        <dbReference type="ARBA" id="ARBA00023118"/>
    </source>
</evidence>
<gene>
    <name evidence="14" type="primary">cas10</name>
    <name evidence="14" type="ORF">HA285_00125</name>
</gene>
<evidence type="ECO:0000256" key="7">
    <source>
        <dbReference type="ARBA" id="ARBA00022759"/>
    </source>
</evidence>
<evidence type="ECO:0000313" key="14">
    <source>
        <dbReference type="EMBL" id="HIH64010.1"/>
    </source>
</evidence>
<dbReference type="InterPro" id="IPR052117">
    <property type="entry name" value="Cas10/Csm1_subtype-III-A"/>
</dbReference>
<organism evidence="14 15">
    <name type="scientific">Methanothermobacter thermautotrophicus</name>
    <name type="common">Methanobacterium thermoformicicum</name>
    <dbReference type="NCBI Taxonomy" id="145262"/>
    <lineage>
        <taxon>Archaea</taxon>
        <taxon>Methanobacteriati</taxon>
        <taxon>Methanobacteriota</taxon>
        <taxon>Methanomada group</taxon>
        <taxon>Methanobacteria</taxon>
        <taxon>Methanobacteriales</taxon>
        <taxon>Methanobacteriaceae</taxon>
        <taxon>Methanothermobacter</taxon>
    </lineage>
</organism>
<evidence type="ECO:0000256" key="8">
    <source>
        <dbReference type="ARBA" id="ARBA00022801"/>
    </source>
</evidence>
<dbReference type="AlphaFoldDB" id="A0A7J4MUP9"/>
<name>A0A7J4MUP9_METTF</name>
<comment type="similarity">
    <text evidence="2">Belongs to the CRISPR-associated Cas10/Csm1 family.</text>
</comment>
<dbReference type="GO" id="GO:0005524">
    <property type="term" value="F:ATP binding"/>
    <property type="evidence" value="ECO:0007669"/>
    <property type="project" value="UniProtKB-KW"/>
</dbReference>
<keyword evidence="5" id="KW-0540">Nuclease</keyword>
<dbReference type="GO" id="GO:0051607">
    <property type="term" value="P:defense response to virus"/>
    <property type="evidence" value="ECO:0007669"/>
    <property type="project" value="UniProtKB-KW"/>
</dbReference>
<feature type="domain" description="GGDEF" evidence="13">
    <location>
        <begin position="519"/>
        <end position="692"/>
    </location>
</feature>
<dbReference type="GO" id="GO:0004519">
    <property type="term" value="F:endonuclease activity"/>
    <property type="evidence" value="ECO:0007669"/>
    <property type="project" value="UniProtKB-KW"/>
</dbReference>
<keyword evidence="8" id="KW-0378">Hydrolase</keyword>
<keyword evidence="10" id="KW-0067">ATP-binding</keyword>
<dbReference type="InterPro" id="IPR043128">
    <property type="entry name" value="Rev_trsase/Diguanyl_cyclase"/>
</dbReference>
<dbReference type="InterPro" id="IPR041062">
    <property type="entry name" value="Csm1_B"/>
</dbReference>